<proteinExistence type="predicted"/>
<reference evidence="2" key="1">
    <citation type="submission" date="2016-05" db="EMBL/GenBank/DDBJ databases">
        <title>Comparative genomics of biotechnologically important yeasts.</title>
        <authorList>
            <consortium name="DOE Joint Genome Institute"/>
            <person name="Riley R."/>
            <person name="Haridas S."/>
            <person name="Wolfe K.H."/>
            <person name="Lopes M.R."/>
            <person name="Hittinger C.T."/>
            <person name="Goker M."/>
            <person name="Salamov A."/>
            <person name="Wisecaver J."/>
            <person name="Long T.M."/>
            <person name="Aerts A.L."/>
            <person name="Barry K."/>
            <person name="Choi C."/>
            <person name="Clum A."/>
            <person name="Coughlan A.Y."/>
            <person name="Deshpande S."/>
            <person name="Douglass A.P."/>
            <person name="Hanson S.J."/>
            <person name="Klenk H.-P."/>
            <person name="Labutti K."/>
            <person name="Lapidus A."/>
            <person name="Lindquist E."/>
            <person name="Lipzen A."/>
            <person name="Meier-Kolthoff J.P."/>
            <person name="Ohm R.A."/>
            <person name="Otillar R.P."/>
            <person name="Pangilinan J."/>
            <person name="Peng Y."/>
            <person name="Rokas A."/>
            <person name="Rosa C.A."/>
            <person name="Scheuner C."/>
            <person name="Sibirny A.A."/>
            <person name="Slot J.C."/>
            <person name="Stielow J.B."/>
            <person name="Sun H."/>
            <person name="Kurtzman C.P."/>
            <person name="Blackwell M."/>
            <person name="Grigoriev I.V."/>
            <person name="Jeffries T.W."/>
        </authorList>
    </citation>
    <scope>NUCLEOTIDE SEQUENCE [LARGE SCALE GENOMIC DNA]</scope>
    <source>
        <strain evidence="2">NRRL Y-12698</strain>
    </source>
</reference>
<protein>
    <submittedName>
        <fullName evidence="1">Uncharacterized protein</fullName>
    </submittedName>
</protein>
<evidence type="ECO:0000313" key="2">
    <source>
        <dbReference type="Proteomes" id="UP000094336"/>
    </source>
</evidence>
<accession>A0A1E3QNY8</accession>
<dbReference type="EMBL" id="KV454432">
    <property type="protein sequence ID" value="ODQ79426.1"/>
    <property type="molecule type" value="Genomic_DNA"/>
</dbReference>
<keyword evidence="2" id="KW-1185">Reference proteome</keyword>
<dbReference type="Proteomes" id="UP000094336">
    <property type="component" value="Unassembled WGS sequence"/>
</dbReference>
<evidence type="ECO:0000313" key="1">
    <source>
        <dbReference type="EMBL" id="ODQ79426.1"/>
    </source>
</evidence>
<name>A0A1E3QNY8_9ASCO</name>
<gene>
    <name evidence="1" type="ORF">BABINDRAFT_161827</name>
</gene>
<dbReference type="RefSeq" id="XP_018984754.1">
    <property type="nucleotide sequence ID" value="XM_019129028.1"/>
</dbReference>
<organism evidence="1 2">
    <name type="scientific">Babjeviella inositovora NRRL Y-12698</name>
    <dbReference type="NCBI Taxonomy" id="984486"/>
    <lineage>
        <taxon>Eukaryota</taxon>
        <taxon>Fungi</taxon>
        <taxon>Dikarya</taxon>
        <taxon>Ascomycota</taxon>
        <taxon>Saccharomycotina</taxon>
        <taxon>Pichiomycetes</taxon>
        <taxon>Serinales incertae sedis</taxon>
        <taxon>Babjeviella</taxon>
    </lineage>
</organism>
<dbReference type="AlphaFoldDB" id="A0A1E3QNY8"/>
<dbReference type="GeneID" id="30146881"/>
<sequence length="66" mass="7560">MTFGTVTSVTEQSPHPSWIRLCCLIGSCHKLRTTLSVCVRPVERLAVVHAYRNYRHSNPDMVKGYR</sequence>